<dbReference type="RefSeq" id="WP_119775993.1">
    <property type="nucleotide sequence ID" value="NZ_QYUK01000008.1"/>
</dbReference>
<dbReference type="CDD" id="cd03895">
    <property type="entry name" value="M20_ArgE_DapE-like"/>
    <property type="match status" value="1"/>
</dbReference>
<dbReference type="EMBL" id="QYUK01000008">
    <property type="protein sequence ID" value="RJF94669.1"/>
    <property type="molecule type" value="Genomic_DNA"/>
</dbReference>
<dbReference type="InterPro" id="IPR050072">
    <property type="entry name" value="Peptidase_M20A"/>
</dbReference>
<keyword evidence="10" id="KW-1185">Reference proteome</keyword>
<dbReference type="Pfam" id="PF07687">
    <property type="entry name" value="M20_dimer"/>
    <property type="match status" value="1"/>
</dbReference>
<name>A0A418WU44_9PROT</name>
<evidence type="ECO:0000256" key="3">
    <source>
        <dbReference type="ARBA" id="ARBA00006247"/>
    </source>
</evidence>
<evidence type="ECO:0000256" key="1">
    <source>
        <dbReference type="ARBA" id="ARBA00001941"/>
    </source>
</evidence>
<protein>
    <submittedName>
        <fullName evidence="9">ArgE/DapE family deacylase</fullName>
    </submittedName>
</protein>
<evidence type="ECO:0000256" key="4">
    <source>
        <dbReference type="ARBA" id="ARBA00022723"/>
    </source>
</evidence>
<sequence>MTIERGLAGEIRDAVKAMETGAVDFLCDLVREDSLLGQEQGAQDRMADAFEHLGLDVERFEIDLEAIRHLPGFSPPVIDNYTGRQNVVGLHRPKGGGGGRSLILNGHIDVVPTGPAALWTTPPFAPRLEDGKVYGRGAGDMKAGIVAYCLAFEALGALGYRPAAPVIMQSVIEEECTGNGALACLARGYRADAAIIPEPFNQTLMVAQLGVMWLTIDLVGKPAHVQDTAAGINAIEAAHALFDSLRGLEAMWNRASSRHACYQDHAHPVNFNLGRVSGGEWASSVPCAASIDVRVGFYPGMTIPAVKRAIQATIDTAVRERVELKGARVTVSYKGFQAEGCVIDPDAPLMMGLADAHRLVTNAPIEFQASTATTDARFFVLYGDTPATCYGPVACNYHGLDEWVSIDSMLEVAQVLAVFMAGWCGLEKA</sequence>
<dbReference type="NCBIfam" id="TIGR01910">
    <property type="entry name" value="DapE-ArgE"/>
    <property type="match status" value="1"/>
</dbReference>
<comment type="similarity">
    <text evidence="3">Belongs to the peptidase M20A family.</text>
</comment>
<keyword evidence="7" id="KW-0170">Cobalt</keyword>
<keyword evidence="5" id="KW-0378">Hydrolase</keyword>
<dbReference type="Gene3D" id="3.30.70.360">
    <property type="match status" value="1"/>
</dbReference>
<comment type="cofactor">
    <cofactor evidence="1">
        <name>Co(2+)</name>
        <dbReference type="ChEBI" id="CHEBI:48828"/>
    </cofactor>
</comment>
<dbReference type="AlphaFoldDB" id="A0A418WU44"/>
<gene>
    <name evidence="9" type="ORF">D3874_02255</name>
</gene>
<evidence type="ECO:0000256" key="5">
    <source>
        <dbReference type="ARBA" id="ARBA00022801"/>
    </source>
</evidence>
<dbReference type="InterPro" id="IPR011650">
    <property type="entry name" value="Peptidase_M20_dimer"/>
</dbReference>
<dbReference type="InterPro" id="IPR010182">
    <property type="entry name" value="ArgE/DapE"/>
</dbReference>
<reference evidence="9 10" key="1">
    <citation type="submission" date="2018-09" db="EMBL/GenBank/DDBJ databases">
        <authorList>
            <person name="Zhu H."/>
        </authorList>
    </citation>
    <scope>NUCLEOTIDE SEQUENCE [LARGE SCALE GENOMIC DNA]</scope>
    <source>
        <strain evidence="9 10">K1W22B-8</strain>
    </source>
</reference>
<dbReference type="SUPFAM" id="SSF55031">
    <property type="entry name" value="Bacterial exopeptidase dimerisation domain"/>
    <property type="match status" value="1"/>
</dbReference>
<dbReference type="InterPro" id="IPR033687">
    <property type="entry name" value="YodQ-like"/>
</dbReference>
<dbReference type="Proteomes" id="UP000284605">
    <property type="component" value="Unassembled WGS sequence"/>
</dbReference>
<dbReference type="OrthoDB" id="9809784at2"/>
<evidence type="ECO:0000256" key="6">
    <source>
        <dbReference type="ARBA" id="ARBA00022833"/>
    </source>
</evidence>
<dbReference type="InterPro" id="IPR002933">
    <property type="entry name" value="Peptidase_M20"/>
</dbReference>
<evidence type="ECO:0000256" key="7">
    <source>
        <dbReference type="ARBA" id="ARBA00023285"/>
    </source>
</evidence>
<keyword evidence="6" id="KW-0862">Zinc</keyword>
<dbReference type="InterPro" id="IPR036264">
    <property type="entry name" value="Bact_exopeptidase_dim_dom"/>
</dbReference>
<dbReference type="NCBIfam" id="NF005306">
    <property type="entry name" value="PRK06837.1"/>
    <property type="match status" value="1"/>
</dbReference>
<dbReference type="Pfam" id="PF01546">
    <property type="entry name" value="Peptidase_M20"/>
    <property type="match status" value="1"/>
</dbReference>
<comment type="cofactor">
    <cofactor evidence="2">
        <name>Zn(2+)</name>
        <dbReference type="ChEBI" id="CHEBI:29105"/>
    </cofactor>
</comment>
<accession>A0A418WU44</accession>
<keyword evidence="4" id="KW-0479">Metal-binding</keyword>
<dbReference type="GO" id="GO:0046872">
    <property type="term" value="F:metal ion binding"/>
    <property type="evidence" value="ECO:0007669"/>
    <property type="project" value="UniProtKB-KW"/>
</dbReference>
<dbReference type="SUPFAM" id="SSF53187">
    <property type="entry name" value="Zn-dependent exopeptidases"/>
    <property type="match status" value="1"/>
</dbReference>
<comment type="caution">
    <text evidence="9">The sequence shown here is derived from an EMBL/GenBank/DDBJ whole genome shotgun (WGS) entry which is preliminary data.</text>
</comment>
<dbReference type="GO" id="GO:0016787">
    <property type="term" value="F:hydrolase activity"/>
    <property type="evidence" value="ECO:0007669"/>
    <property type="project" value="UniProtKB-KW"/>
</dbReference>
<dbReference type="Gene3D" id="3.40.630.10">
    <property type="entry name" value="Zn peptidases"/>
    <property type="match status" value="1"/>
</dbReference>
<evidence type="ECO:0000313" key="10">
    <source>
        <dbReference type="Proteomes" id="UP000284605"/>
    </source>
</evidence>
<organism evidence="9 10">
    <name type="scientific">Oleomonas cavernae</name>
    <dbReference type="NCBI Taxonomy" id="2320859"/>
    <lineage>
        <taxon>Bacteria</taxon>
        <taxon>Pseudomonadati</taxon>
        <taxon>Pseudomonadota</taxon>
        <taxon>Alphaproteobacteria</taxon>
        <taxon>Acetobacterales</taxon>
        <taxon>Acetobacteraceae</taxon>
        <taxon>Oleomonas</taxon>
    </lineage>
</organism>
<dbReference type="PANTHER" id="PTHR43808">
    <property type="entry name" value="ACETYLORNITHINE DEACETYLASE"/>
    <property type="match status" value="1"/>
</dbReference>
<feature type="domain" description="Peptidase M20 dimerisation" evidence="8">
    <location>
        <begin position="207"/>
        <end position="319"/>
    </location>
</feature>
<evidence type="ECO:0000256" key="2">
    <source>
        <dbReference type="ARBA" id="ARBA00001947"/>
    </source>
</evidence>
<evidence type="ECO:0000313" key="9">
    <source>
        <dbReference type="EMBL" id="RJF94669.1"/>
    </source>
</evidence>
<evidence type="ECO:0000259" key="8">
    <source>
        <dbReference type="Pfam" id="PF07687"/>
    </source>
</evidence>
<dbReference type="PANTHER" id="PTHR43808:SF25">
    <property type="entry name" value="PEPTIDASE M20 DIMERISATION DOMAIN-CONTAINING PROTEIN"/>
    <property type="match status" value="1"/>
</dbReference>
<proteinExistence type="inferred from homology"/>